<evidence type="ECO:0000256" key="5">
    <source>
        <dbReference type="PROSITE-ProRule" id="PRU00520"/>
    </source>
</evidence>
<evidence type="ECO:0000256" key="2">
    <source>
        <dbReference type="ARBA" id="ARBA00012150"/>
    </source>
</evidence>
<evidence type="ECO:0000313" key="8">
    <source>
        <dbReference type="EMBL" id="GAA4726779.1"/>
    </source>
</evidence>
<evidence type="ECO:0000313" key="9">
    <source>
        <dbReference type="Proteomes" id="UP001500956"/>
    </source>
</evidence>
<proteinExistence type="inferred from homology"/>
<evidence type="ECO:0000259" key="7">
    <source>
        <dbReference type="PROSITE" id="PS51160"/>
    </source>
</evidence>
<dbReference type="EC" id="3.6.1.7" evidence="2 5"/>
<organism evidence="8 9">
    <name type="scientific">Isoptericola chiayiensis</name>
    <dbReference type="NCBI Taxonomy" id="579446"/>
    <lineage>
        <taxon>Bacteria</taxon>
        <taxon>Bacillati</taxon>
        <taxon>Actinomycetota</taxon>
        <taxon>Actinomycetes</taxon>
        <taxon>Micrococcales</taxon>
        <taxon>Promicromonosporaceae</taxon>
        <taxon>Isoptericola</taxon>
    </lineage>
</organism>
<evidence type="ECO:0000256" key="6">
    <source>
        <dbReference type="RuleBase" id="RU004168"/>
    </source>
</evidence>
<dbReference type="InterPro" id="IPR017968">
    <property type="entry name" value="Acylphosphatase_CS"/>
</dbReference>
<dbReference type="InterPro" id="IPR020456">
    <property type="entry name" value="Acylphosphatase"/>
</dbReference>
<dbReference type="Pfam" id="PF00708">
    <property type="entry name" value="Acylphosphatase"/>
    <property type="match status" value="1"/>
</dbReference>
<gene>
    <name evidence="8" type="ORF">GCM10023216_16870</name>
</gene>
<dbReference type="PROSITE" id="PS51160">
    <property type="entry name" value="ACYLPHOSPHATASE_3"/>
    <property type="match status" value="1"/>
</dbReference>
<name>A0ABP8YEC9_9MICO</name>
<dbReference type="PANTHER" id="PTHR47268">
    <property type="entry name" value="ACYLPHOSPHATASE"/>
    <property type="match status" value="1"/>
</dbReference>
<dbReference type="EMBL" id="BAABID010000008">
    <property type="protein sequence ID" value="GAA4726779.1"/>
    <property type="molecule type" value="Genomic_DNA"/>
</dbReference>
<dbReference type="PANTHER" id="PTHR47268:SF4">
    <property type="entry name" value="ACYLPHOSPHATASE"/>
    <property type="match status" value="1"/>
</dbReference>
<dbReference type="InterPro" id="IPR001792">
    <property type="entry name" value="Acylphosphatase-like_dom"/>
</dbReference>
<evidence type="ECO:0000256" key="3">
    <source>
        <dbReference type="ARBA" id="ARBA00015991"/>
    </source>
</evidence>
<dbReference type="Proteomes" id="UP001500956">
    <property type="component" value="Unassembled WGS sequence"/>
</dbReference>
<dbReference type="PRINTS" id="PR00112">
    <property type="entry name" value="ACYLPHPHTASE"/>
</dbReference>
<evidence type="ECO:0000256" key="1">
    <source>
        <dbReference type="ARBA" id="ARBA00005614"/>
    </source>
</evidence>
<feature type="domain" description="Acylphosphatase-like" evidence="7">
    <location>
        <begin position="4"/>
        <end position="89"/>
    </location>
</feature>
<dbReference type="RefSeq" id="WP_172149519.1">
    <property type="nucleotide sequence ID" value="NZ_BAABID010000008.1"/>
</dbReference>
<comment type="catalytic activity">
    <reaction evidence="4 5">
        <text>an acyl phosphate + H2O = a carboxylate + phosphate + H(+)</text>
        <dbReference type="Rhea" id="RHEA:14965"/>
        <dbReference type="ChEBI" id="CHEBI:15377"/>
        <dbReference type="ChEBI" id="CHEBI:15378"/>
        <dbReference type="ChEBI" id="CHEBI:29067"/>
        <dbReference type="ChEBI" id="CHEBI:43474"/>
        <dbReference type="ChEBI" id="CHEBI:59918"/>
        <dbReference type="EC" id="3.6.1.7"/>
    </reaction>
</comment>
<dbReference type="Gene3D" id="3.30.70.100">
    <property type="match status" value="1"/>
</dbReference>
<protein>
    <recommendedName>
        <fullName evidence="3 5">acylphosphatase</fullName>
        <ecNumber evidence="2 5">3.6.1.7</ecNumber>
    </recommendedName>
</protein>
<feature type="active site" evidence="5">
    <location>
        <position position="19"/>
    </location>
</feature>
<accession>A0ABP8YEC9</accession>
<evidence type="ECO:0000256" key="4">
    <source>
        <dbReference type="ARBA" id="ARBA00047645"/>
    </source>
</evidence>
<comment type="caution">
    <text evidence="8">The sequence shown here is derived from an EMBL/GenBank/DDBJ whole genome shotgun (WGS) entry which is preliminary data.</text>
</comment>
<sequence>MTRRFHAVVHGRVQGVGFRATAAAAAERAGAAGHVRNLPDGTVEAEVEGDDDAVRAVLEVLRTGPSAARVTRVDSSEVPVRGERGFTVR</sequence>
<keyword evidence="9" id="KW-1185">Reference proteome</keyword>
<reference evidence="9" key="1">
    <citation type="journal article" date="2019" name="Int. J. Syst. Evol. Microbiol.">
        <title>The Global Catalogue of Microorganisms (GCM) 10K type strain sequencing project: providing services to taxonomists for standard genome sequencing and annotation.</title>
        <authorList>
            <consortium name="The Broad Institute Genomics Platform"/>
            <consortium name="The Broad Institute Genome Sequencing Center for Infectious Disease"/>
            <person name="Wu L."/>
            <person name="Ma J."/>
        </authorList>
    </citation>
    <scope>NUCLEOTIDE SEQUENCE [LARGE SCALE GENOMIC DNA]</scope>
    <source>
        <strain evidence="9">JCM 18063</strain>
    </source>
</reference>
<feature type="active site" evidence="5">
    <location>
        <position position="37"/>
    </location>
</feature>
<dbReference type="SUPFAM" id="SSF54975">
    <property type="entry name" value="Acylphosphatase/BLUF domain-like"/>
    <property type="match status" value="1"/>
</dbReference>
<comment type="similarity">
    <text evidence="1 6">Belongs to the acylphosphatase family.</text>
</comment>
<keyword evidence="5" id="KW-0378">Hydrolase</keyword>
<dbReference type="InterPro" id="IPR036046">
    <property type="entry name" value="Acylphosphatase-like_dom_sf"/>
</dbReference>
<dbReference type="PROSITE" id="PS00150">
    <property type="entry name" value="ACYLPHOSPHATASE_1"/>
    <property type="match status" value="1"/>
</dbReference>